<dbReference type="AlphaFoldDB" id="A0A4Q0YBR0"/>
<comment type="caution">
    <text evidence="2">The sequence shown here is derived from an EMBL/GenBank/DDBJ whole genome shotgun (WGS) entry which is preliminary data.</text>
</comment>
<reference evidence="2 3" key="1">
    <citation type="submission" date="2017-10" db="EMBL/GenBank/DDBJ databases">
        <title>Genomics of the genus Arcobacter.</title>
        <authorList>
            <person name="Perez-Cataluna A."/>
            <person name="Figueras M.J."/>
        </authorList>
    </citation>
    <scope>NUCLEOTIDE SEQUENCE [LARGE SCALE GENOMIC DNA]</scope>
    <source>
        <strain evidence="2 3">CECT 8993</strain>
    </source>
</reference>
<protein>
    <recommendedName>
        <fullName evidence="1">Glycosyltransferase 2-like domain-containing protein</fullName>
    </recommendedName>
</protein>
<dbReference type="CDD" id="cd04179">
    <property type="entry name" value="DPM_DPG-synthase_like"/>
    <property type="match status" value="1"/>
</dbReference>
<sequence>MENIFVITPVFNEKENIPRLIKSFQEITEKFENKFNFIIVDDGSIDGTIEEIKCLKDNLNLEVLDYGCNKGPGYAFATGFEYIANKITPNDIVVTMEGDNTSRIETLHLMIERLKREKLDCVLASPYAYGGGITNTGLLRTFLSHVANTFIKEMLGIRGIHTMSSFFRVYDARLIIKLQEVYQPRILMMNGFESMIELLKKIILLEASISEMSMKLDTSLRAGKSKMKVMKTIFGYFSLYFKQKEWNNRYELYISNK</sequence>
<proteinExistence type="predicted"/>
<accession>A0A4Q0YBR0</accession>
<dbReference type="RefSeq" id="WP_128981966.1">
    <property type="nucleotide sequence ID" value="NZ_PDKJ01000009.1"/>
</dbReference>
<dbReference type="InterPro" id="IPR029044">
    <property type="entry name" value="Nucleotide-diphossugar_trans"/>
</dbReference>
<gene>
    <name evidence="2" type="ORF">CRV08_10780</name>
</gene>
<dbReference type="InterPro" id="IPR001173">
    <property type="entry name" value="Glyco_trans_2-like"/>
</dbReference>
<organism evidence="2 3">
    <name type="scientific">Halarcobacter ebronensis</name>
    <dbReference type="NCBI Taxonomy" id="1462615"/>
    <lineage>
        <taxon>Bacteria</taxon>
        <taxon>Pseudomonadati</taxon>
        <taxon>Campylobacterota</taxon>
        <taxon>Epsilonproteobacteria</taxon>
        <taxon>Campylobacterales</taxon>
        <taxon>Arcobacteraceae</taxon>
        <taxon>Halarcobacter</taxon>
    </lineage>
</organism>
<feature type="domain" description="Glycosyltransferase 2-like" evidence="1">
    <location>
        <begin position="6"/>
        <end position="175"/>
    </location>
</feature>
<dbReference type="InterPro" id="IPR050256">
    <property type="entry name" value="Glycosyltransferase_2"/>
</dbReference>
<dbReference type="Gene3D" id="3.90.550.10">
    <property type="entry name" value="Spore Coat Polysaccharide Biosynthesis Protein SpsA, Chain A"/>
    <property type="match status" value="1"/>
</dbReference>
<dbReference type="SUPFAM" id="SSF53448">
    <property type="entry name" value="Nucleotide-diphospho-sugar transferases"/>
    <property type="match status" value="1"/>
</dbReference>
<evidence type="ECO:0000313" key="3">
    <source>
        <dbReference type="Proteomes" id="UP000290172"/>
    </source>
</evidence>
<dbReference type="PANTHER" id="PTHR48090">
    <property type="entry name" value="UNDECAPRENYL-PHOSPHATE 4-DEOXY-4-FORMAMIDO-L-ARABINOSE TRANSFERASE-RELATED"/>
    <property type="match status" value="1"/>
</dbReference>
<dbReference type="Pfam" id="PF00535">
    <property type="entry name" value="Glycos_transf_2"/>
    <property type="match status" value="1"/>
</dbReference>
<name>A0A4Q0YBR0_9BACT</name>
<dbReference type="Proteomes" id="UP000290172">
    <property type="component" value="Unassembled WGS sequence"/>
</dbReference>
<evidence type="ECO:0000259" key="1">
    <source>
        <dbReference type="Pfam" id="PF00535"/>
    </source>
</evidence>
<evidence type="ECO:0000313" key="2">
    <source>
        <dbReference type="EMBL" id="RXJ67405.1"/>
    </source>
</evidence>
<dbReference type="EMBL" id="PDKJ01000009">
    <property type="protein sequence ID" value="RXJ67405.1"/>
    <property type="molecule type" value="Genomic_DNA"/>
</dbReference>